<dbReference type="EnsemblPlants" id="TuG1812G0200006266.01.T01">
    <property type="protein sequence ID" value="TuG1812G0200006266.01.T01.cds253693"/>
    <property type="gene ID" value="TuG1812G0200006266.01"/>
</dbReference>
<keyword evidence="3" id="KW-1185">Reference proteome</keyword>
<proteinExistence type="predicted"/>
<accession>A0A8R7PM92</accession>
<sequence length="119" mass="11929">MKSSDRLLSSAAPTEGSRARGRGDGVGRGGDERGAGGEVVDEAGAVAGRVFCMMAFQVASRSSSPPPPPSWLSSAPSKCSSVGAVALRGGREIPRSRTARSRVGASTGKTLLPASAVAM</sequence>
<name>A0A8R7PM92_TRIUA</name>
<protein>
    <submittedName>
        <fullName evidence="2">Uncharacterized protein</fullName>
    </submittedName>
</protein>
<evidence type="ECO:0000256" key="1">
    <source>
        <dbReference type="SAM" id="MobiDB-lite"/>
    </source>
</evidence>
<organism evidence="2 3">
    <name type="scientific">Triticum urartu</name>
    <name type="common">Red wild einkorn</name>
    <name type="synonym">Crithodium urartu</name>
    <dbReference type="NCBI Taxonomy" id="4572"/>
    <lineage>
        <taxon>Eukaryota</taxon>
        <taxon>Viridiplantae</taxon>
        <taxon>Streptophyta</taxon>
        <taxon>Embryophyta</taxon>
        <taxon>Tracheophyta</taxon>
        <taxon>Spermatophyta</taxon>
        <taxon>Magnoliopsida</taxon>
        <taxon>Liliopsida</taxon>
        <taxon>Poales</taxon>
        <taxon>Poaceae</taxon>
        <taxon>BOP clade</taxon>
        <taxon>Pooideae</taxon>
        <taxon>Triticodae</taxon>
        <taxon>Triticeae</taxon>
        <taxon>Triticinae</taxon>
        <taxon>Triticum</taxon>
    </lineage>
</organism>
<feature type="compositionally biased region" description="Basic and acidic residues" evidence="1">
    <location>
        <begin position="17"/>
        <end position="35"/>
    </location>
</feature>
<reference evidence="2" key="2">
    <citation type="submission" date="2018-03" db="EMBL/GenBank/DDBJ databases">
        <title>The Triticum urartu genome reveals the dynamic nature of wheat genome evolution.</title>
        <authorList>
            <person name="Ling H."/>
            <person name="Ma B."/>
            <person name="Shi X."/>
            <person name="Liu H."/>
            <person name="Dong L."/>
            <person name="Sun H."/>
            <person name="Cao Y."/>
            <person name="Gao Q."/>
            <person name="Zheng S."/>
            <person name="Li Y."/>
            <person name="Yu Y."/>
            <person name="Du H."/>
            <person name="Qi M."/>
            <person name="Li Y."/>
            <person name="Yu H."/>
            <person name="Cui Y."/>
            <person name="Wang N."/>
            <person name="Chen C."/>
            <person name="Wu H."/>
            <person name="Zhao Y."/>
            <person name="Zhang J."/>
            <person name="Li Y."/>
            <person name="Zhou W."/>
            <person name="Zhang B."/>
            <person name="Hu W."/>
            <person name="Eijk M."/>
            <person name="Tang J."/>
            <person name="Witsenboer H."/>
            <person name="Zhao S."/>
            <person name="Li Z."/>
            <person name="Zhang A."/>
            <person name="Wang D."/>
            <person name="Liang C."/>
        </authorList>
    </citation>
    <scope>NUCLEOTIDE SEQUENCE [LARGE SCALE GENOMIC DNA]</scope>
    <source>
        <strain evidence="2">cv. G1812</strain>
    </source>
</reference>
<evidence type="ECO:0000313" key="2">
    <source>
        <dbReference type="EnsemblPlants" id="TuG1812G0200006266.01.T01.cds253693"/>
    </source>
</evidence>
<dbReference type="AlphaFoldDB" id="A0A8R7PM92"/>
<reference evidence="3" key="1">
    <citation type="journal article" date="2013" name="Nature">
        <title>Draft genome of the wheat A-genome progenitor Triticum urartu.</title>
        <authorList>
            <person name="Ling H.Q."/>
            <person name="Zhao S."/>
            <person name="Liu D."/>
            <person name="Wang J."/>
            <person name="Sun H."/>
            <person name="Zhang C."/>
            <person name="Fan H."/>
            <person name="Li D."/>
            <person name="Dong L."/>
            <person name="Tao Y."/>
            <person name="Gao C."/>
            <person name="Wu H."/>
            <person name="Li Y."/>
            <person name="Cui Y."/>
            <person name="Guo X."/>
            <person name="Zheng S."/>
            <person name="Wang B."/>
            <person name="Yu K."/>
            <person name="Liang Q."/>
            <person name="Yang W."/>
            <person name="Lou X."/>
            <person name="Chen J."/>
            <person name="Feng M."/>
            <person name="Jian J."/>
            <person name="Zhang X."/>
            <person name="Luo G."/>
            <person name="Jiang Y."/>
            <person name="Liu J."/>
            <person name="Wang Z."/>
            <person name="Sha Y."/>
            <person name="Zhang B."/>
            <person name="Wu H."/>
            <person name="Tang D."/>
            <person name="Shen Q."/>
            <person name="Xue P."/>
            <person name="Zou S."/>
            <person name="Wang X."/>
            <person name="Liu X."/>
            <person name="Wang F."/>
            <person name="Yang Y."/>
            <person name="An X."/>
            <person name="Dong Z."/>
            <person name="Zhang K."/>
            <person name="Zhang X."/>
            <person name="Luo M.C."/>
            <person name="Dvorak J."/>
            <person name="Tong Y."/>
            <person name="Wang J."/>
            <person name="Yang H."/>
            <person name="Li Z."/>
            <person name="Wang D."/>
            <person name="Zhang A."/>
            <person name="Wang J."/>
        </authorList>
    </citation>
    <scope>NUCLEOTIDE SEQUENCE</scope>
    <source>
        <strain evidence="3">cv. G1812</strain>
    </source>
</reference>
<dbReference type="Gramene" id="TuG1812G0200006266.01.T01">
    <property type="protein sequence ID" value="TuG1812G0200006266.01.T01.cds253693"/>
    <property type="gene ID" value="TuG1812G0200006266.01"/>
</dbReference>
<reference evidence="2" key="3">
    <citation type="submission" date="2022-06" db="UniProtKB">
        <authorList>
            <consortium name="EnsemblPlants"/>
        </authorList>
    </citation>
    <scope>IDENTIFICATION</scope>
</reference>
<evidence type="ECO:0000313" key="3">
    <source>
        <dbReference type="Proteomes" id="UP000015106"/>
    </source>
</evidence>
<feature type="region of interest" description="Disordered" evidence="1">
    <location>
        <begin position="94"/>
        <end position="119"/>
    </location>
</feature>
<feature type="region of interest" description="Disordered" evidence="1">
    <location>
        <begin position="1"/>
        <end position="40"/>
    </location>
</feature>
<dbReference type="Proteomes" id="UP000015106">
    <property type="component" value="Chromosome 2"/>
</dbReference>